<gene>
    <name evidence="4" type="ORF">ACFFJ3_00955</name>
</gene>
<dbReference type="PROSITE" id="PS00893">
    <property type="entry name" value="NUDIX_BOX"/>
    <property type="match status" value="1"/>
</dbReference>
<comment type="cofactor">
    <cofactor evidence="1">
        <name>Mg(2+)</name>
        <dbReference type="ChEBI" id="CHEBI:18420"/>
    </cofactor>
</comment>
<dbReference type="InterPro" id="IPR020084">
    <property type="entry name" value="NUDIX_hydrolase_CS"/>
</dbReference>
<evidence type="ECO:0000313" key="5">
    <source>
        <dbReference type="Proteomes" id="UP001589792"/>
    </source>
</evidence>
<evidence type="ECO:0000313" key="4">
    <source>
        <dbReference type="EMBL" id="MFC0225091.1"/>
    </source>
</evidence>
<comment type="caution">
    <text evidence="4">The sequence shown here is derived from an EMBL/GenBank/DDBJ whole genome shotgun (WGS) entry which is preliminary data.</text>
</comment>
<sequence>MANQDFDGAKIALLYAGKLLVYQRDQKPGIPWPGSWDLPGGGRENHETPVGCVQRETWEEFGITLSEQQILWQKCYTSISPGGSPTWFMVGEITPAQIAAIRFGNEGQRWQMMSTDEFVKHPNGIAHLQQRLAGALTLFQGVGPFD</sequence>
<feature type="domain" description="Nudix hydrolase" evidence="3">
    <location>
        <begin position="4"/>
        <end position="137"/>
    </location>
</feature>
<accession>A0ABV6E7W9</accession>
<dbReference type="Gene3D" id="3.90.79.10">
    <property type="entry name" value="Nucleoside Triphosphate Pyrophosphohydrolase"/>
    <property type="match status" value="1"/>
</dbReference>
<dbReference type="InterPro" id="IPR015797">
    <property type="entry name" value="NUDIX_hydrolase-like_dom_sf"/>
</dbReference>
<reference evidence="4 5" key="1">
    <citation type="submission" date="2024-09" db="EMBL/GenBank/DDBJ databases">
        <authorList>
            <person name="Sun Q."/>
            <person name="Mori K."/>
        </authorList>
    </citation>
    <scope>NUCLEOTIDE SEQUENCE [LARGE SCALE GENOMIC DNA]</scope>
    <source>
        <strain evidence="4 5">CCM 8626</strain>
    </source>
</reference>
<protein>
    <submittedName>
        <fullName evidence="4">NUDIX hydrolase</fullName>
    </submittedName>
</protein>
<evidence type="ECO:0000259" key="3">
    <source>
        <dbReference type="PROSITE" id="PS51462"/>
    </source>
</evidence>
<dbReference type="CDD" id="cd04682">
    <property type="entry name" value="NUDIX_Hydrolase"/>
    <property type="match status" value="1"/>
</dbReference>
<keyword evidence="5" id="KW-1185">Reference proteome</keyword>
<proteinExistence type="predicted"/>
<dbReference type="RefSeq" id="WP_380672078.1">
    <property type="nucleotide sequence ID" value="NZ_CP173186.1"/>
</dbReference>
<dbReference type="GO" id="GO:0016787">
    <property type="term" value="F:hydrolase activity"/>
    <property type="evidence" value="ECO:0007669"/>
    <property type="project" value="UniProtKB-KW"/>
</dbReference>
<dbReference type="Pfam" id="PF00293">
    <property type="entry name" value="NUDIX"/>
    <property type="match status" value="1"/>
</dbReference>
<name>A0ABV6E7W9_9GAMM</name>
<dbReference type="Proteomes" id="UP001589792">
    <property type="component" value="Unassembled WGS sequence"/>
</dbReference>
<dbReference type="InterPro" id="IPR000086">
    <property type="entry name" value="NUDIX_hydrolase_dom"/>
</dbReference>
<evidence type="ECO:0000256" key="1">
    <source>
        <dbReference type="ARBA" id="ARBA00001946"/>
    </source>
</evidence>
<evidence type="ECO:0000256" key="2">
    <source>
        <dbReference type="ARBA" id="ARBA00022801"/>
    </source>
</evidence>
<keyword evidence="2 4" id="KW-0378">Hydrolase</keyword>
<dbReference type="EMBL" id="JBHLXG010000003">
    <property type="protein sequence ID" value="MFC0225091.1"/>
    <property type="molecule type" value="Genomic_DNA"/>
</dbReference>
<dbReference type="PROSITE" id="PS51462">
    <property type="entry name" value="NUDIX"/>
    <property type="match status" value="1"/>
</dbReference>
<dbReference type="SUPFAM" id="SSF55811">
    <property type="entry name" value="Nudix"/>
    <property type="match status" value="1"/>
</dbReference>
<organism evidence="4 5">
    <name type="scientific">Serratia aquatilis</name>
    <dbReference type="NCBI Taxonomy" id="1737515"/>
    <lineage>
        <taxon>Bacteria</taxon>
        <taxon>Pseudomonadati</taxon>
        <taxon>Pseudomonadota</taxon>
        <taxon>Gammaproteobacteria</taxon>
        <taxon>Enterobacterales</taxon>
        <taxon>Yersiniaceae</taxon>
        <taxon>Serratia</taxon>
    </lineage>
</organism>